<accession>A0A484LB94</accession>
<gene>
    <name evidence="2" type="ORF">CCAM_LOCUS15468</name>
</gene>
<name>A0A484LB94_9ASTE</name>
<evidence type="ECO:0000313" key="3">
    <source>
        <dbReference type="Proteomes" id="UP000595140"/>
    </source>
</evidence>
<reference evidence="2 3" key="1">
    <citation type="submission" date="2018-04" db="EMBL/GenBank/DDBJ databases">
        <authorList>
            <person name="Vogel A."/>
        </authorList>
    </citation>
    <scope>NUCLEOTIDE SEQUENCE [LARGE SCALE GENOMIC DNA]</scope>
</reference>
<dbReference type="AlphaFoldDB" id="A0A484LB94"/>
<sequence length="99" mass="12017">MKRRCHKHKEMDKNSKGYGSSFTQPRTHAKRKRVVGYQELLPTNFTRPPPIHHFDRICINWVLGPFKIMEGTVLKFEQKPCGKEWRIKRIKRKKIRKRF</sequence>
<organism evidence="2 3">
    <name type="scientific">Cuscuta campestris</name>
    <dbReference type="NCBI Taxonomy" id="132261"/>
    <lineage>
        <taxon>Eukaryota</taxon>
        <taxon>Viridiplantae</taxon>
        <taxon>Streptophyta</taxon>
        <taxon>Embryophyta</taxon>
        <taxon>Tracheophyta</taxon>
        <taxon>Spermatophyta</taxon>
        <taxon>Magnoliopsida</taxon>
        <taxon>eudicotyledons</taxon>
        <taxon>Gunneridae</taxon>
        <taxon>Pentapetalae</taxon>
        <taxon>asterids</taxon>
        <taxon>lamiids</taxon>
        <taxon>Solanales</taxon>
        <taxon>Convolvulaceae</taxon>
        <taxon>Cuscuteae</taxon>
        <taxon>Cuscuta</taxon>
        <taxon>Cuscuta subgen. Grammica</taxon>
        <taxon>Cuscuta sect. Cleistogrammica</taxon>
    </lineage>
</organism>
<evidence type="ECO:0000313" key="2">
    <source>
        <dbReference type="EMBL" id="VFQ73692.1"/>
    </source>
</evidence>
<dbReference type="EMBL" id="OOIL02001249">
    <property type="protein sequence ID" value="VFQ73692.1"/>
    <property type="molecule type" value="Genomic_DNA"/>
</dbReference>
<protein>
    <submittedName>
        <fullName evidence="2">Uncharacterized protein</fullName>
    </submittedName>
</protein>
<feature type="compositionally biased region" description="Polar residues" evidence="1">
    <location>
        <begin position="17"/>
        <end position="26"/>
    </location>
</feature>
<evidence type="ECO:0000256" key="1">
    <source>
        <dbReference type="SAM" id="MobiDB-lite"/>
    </source>
</evidence>
<keyword evidence="3" id="KW-1185">Reference proteome</keyword>
<proteinExistence type="predicted"/>
<feature type="region of interest" description="Disordered" evidence="1">
    <location>
        <begin position="1"/>
        <end position="33"/>
    </location>
</feature>
<dbReference type="Proteomes" id="UP000595140">
    <property type="component" value="Unassembled WGS sequence"/>
</dbReference>